<dbReference type="GO" id="GO:0004571">
    <property type="term" value="F:mannosyl-oligosaccharide 1,2-alpha-mannosidase activity"/>
    <property type="evidence" value="ECO:0007669"/>
    <property type="project" value="InterPro"/>
</dbReference>
<evidence type="ECO:0000313" key="12">
    <source>
        <dbReference type="Proteomes" id="UP000827284"/>
    </source>
</evidence>
<keyword evidence="8" id="KW-0326">Glycosidase</keyword>
<dbReference type="GO" id="GO:0005509">
    <property type="term" value="F:calcium ion binding"/>
    <property type="evidence" value="ECO:0007669"/>
    <property type="project" value="InterPro"/>
</dbReference>
<keyword evidence="10" id="KW-0472">Membrane</keyword>
<name>A0A9P3LVX2_9FUNG</name>
<feature type="active site" evidence="6">
    <location>
        <position position="560"/>
    </location>
</feature>
<accession>A0A9P3LVX2</accession>
<dbReference type="AlphaFoldDB" id="A0A9P3LVX2"/>
<feature type="transmembrane region" description="Helical" evidence="10">
    <location>
        <begin position="84"/>
        <end position="101"/>
    </location>
</feature>
<dbReference type="InterPro" id="IPR001382">
    <property type="entry name" value="Glyco_hydro_47"/>
</dbReference>
<dbReference type="GO" id="GO:0016020">
    <property type="term" value="C:membrane"/>
    <property type="evidence" value="ECO:0007669"/>
    <property type="project" value="InterPro"/>
</dbReference>
<evidence type="ECO:0000256" key="7">
    <source>
        <dbReference type="PIRSR" id="PIRSR601382-3"/>
    </source>
</evidence>
<feature type="active site" evidence="6">
    <location>
        <position position="412"/>
    </location>
</feature>
<evidence type="ECO:0000256" key="9">
    <source>
        <dbReference type="SAM" id="MobiDB-lite"/>
    </source>
</evidence>
<dbReference type="OrthoDB" id="8118055at2759"/>
<evidence type="ECO:0000256" key="2">
    <source>
        <dbReference type="ARBA" id="ARBA00004922"/>
    </source>
</evidence>
<comment type="similarity">
    <text evidence="3 8">Belongs to the glycosyl hydrolase 47 family.</text>
</comment>
<dbReference type="GO" id="GO:0005783">
    <property type="term" value="C:endoplasmic reticulum"/>
    <property type="evidence" value="ECO:0007669"/>
    <property type="project" value="TreeGrafter"/>
</dbReference>
<feature type="disulfide bond" evidence="7">
    <location>
        <begin position="480"/>
        <end position="509"/>
    </location>
</feature>
<keyword evidence="10" id="KW-0812">Transmembrane</keyword>
<sequence length="622" mass="70346">MAEEKPTSFVVDIEQARTAPSPNRSTMPASPPSPTLPIFTRPPTTTKKRSGRESPCGPFSWLVQLLNENPTAVRSGRYSIKFRQILALVLMLLVLGGLWFSKSESFSKTTPIYHTPNDVQEGSAHQKPSSDDFWIHPIVEEPPKEPKVADVFRLQLSGKALERYDRVRGKNTFSSLPKIQHSFQERETDTDRFVREQRLEKIREGFEHAWKGYKAHAWGHDEVVPTRGGHRDSFGGWGATIVDSLDTLVIMGFNEEFDEALEWVKTEFDMTKNPTAHLSFFETTIRYLGGFLSAYDLTGEEILLQKATELGDYLLNAFVDGNEFPSSTFTIDKPSNRASGIHVLAEIGTIQVEFTRLSALTGNPIYDQKAQNIIDVLSTATSDLPGILPSRVPSGKNKSYQNFKASIGGMADSYYEYLLKEWILLDGKVAKYRDMFEMAMTSLKSFMVSRPDNGSSDYAIVGQVYTSEKNIDTQMDHLSCFIAGSLAMGSKYFDRPEDLILARQVAEACYLGYRSSETGLGPETMQFSGKQGTRGDVFISEPDTFYKRGQGSNVYILRPETVESLWILYRLTGDKRYQDKAWEIFEALQKHSRTDIAYSGLMDVNQVRSYDNKMERTQRYFS</sequence>
<feature type="compositionally biased region" description="Polar residues" evidence="9">
    <location>
        <begin position="18"/>
        <end position="28"/>
    </location>
</feature>
<feature type="active site" description="Proton donor" evidence="6">
    <location>
        <position position="282"/>
    </location>
</feature>
<keyword evidence="4 8" id="KW-0378">Hydrolase</keyword>
<dbReference type="PRINTS" id="PR00747">
    <property type="entry name" value="GLYHDRLASE47"/>
</dbReference>
<keyword evidence="10" id="KW-1133">Transmembrane helix</keyword>
<reference evidence="11" key="2">
    <citation type="journal article" date="2022" name="Microbiol. Resour. Announc.">
        <title>Whole-Genome Sequence of Entomortierella parvispora E1425, a Mucoromycotan Fungus Associated with Burkholderiaceae-Related Endosymbiotic Bacteria.</title>
        <authorList>
            <person name="Herlambang A."/>
            <person name="Guo Y."/>
            <person name="Takashima Y."/>
            <person name="Narisawa K."/>
            <person name="Ohta H."/>
            <person name="Nishizawa T."/>
        </authorList>
    </citation>
    <scope>NUCLEOTIDE SEQUENCE</scope>
    <source>
        <strain evidence="11">E1425</strain>
    </source>
</reference>
<dbReference type="PANTHER" id="PTHR11742">
    <property type="entry name" value="MANNOSYL-OLIGOSACCHARIDE ALPHA-1,2-MANNOSIDASE-RELATED"/>
    <property type="match status" value="1"/>
</dbReference>
<dbReference type="EC" id="3.2.1.-" evidence="8"/>
<dbReference type="Proteomes" id="UP000827284">
    <property type="component" value="Unassembled WGS sequence"/>
</dbReference>
<dbReference type="SUPFAM" id="SSF48225">
    <property type="entry name" value="Seven-hairpin glycosidases"/>
    <property type="match status" value="1"/>
</dbReference>
<keyword evidence="12" id="KW-1185">Reference proteome</keyword>
<dbReference type="InterPro" id="IPR012341">
    <property type="entry name" value="6hp_glycosidase-like_sf"/>
</dbReference>
<evidence type="ECO:0000256" key="4">
    <source>
        <dbReference type="ARBA" id="ARBA00022801"/>
    </source>
</evidence>
<dbReference type="GO" id="GO:0005975">
    <property type="term" value="P:carbohydrate metabolic process"/>
    <property type="evidence" value="ECO:0007669"/>
    <property type="project" value="InterPro"/>
</dbReference>
<keyword evidence="5 7" id="KW-1015">Disulfide bond</keyword>
<evidence type="ECO:0000256" key="5">
    <source>
        <dbReference type="ARBA" id="ARBA00023157"/>
    </source>
</evidence>
<comment type="cofactor">
    <cofactor evidence="1">
        <name>Ca(2+)</name>
        <dbReference type="ChEBI" id="CHEBI:29108"/>
    </cofactor>
</comment>
<dbReference type="PANTHER" id="PTHR11742:SF103">
    <property type="entry name" value="ENDOPLASMIC RETICULUM MANNOSIDASE MNL2-RELATED"/>
    <property type="match status" value="1"/>
</dbReference>
<dbReference type="InterPro" id="IPR036026">
    <property type="entry name" value="Seven-hairpin_glycosidases"/>
</dbReference>
<reference evidence="11" key="1">
    <citation type="submission" date="2021-11" db="EMBL/GenBank/DDBJ databases">
        <authorList>
            <person name="Herlambang A."/>
            <person name="Guo Y."/>
            <person name="Takashima Y."/>
            <person name="Nishizawa T."/>
        </authorList>
    </citation>
    <scope>NUCLEOTIDE SEQUENCE</scope>
    <source>
        <strain evidence="11">E1425</strain>
    </source>
</reference>
<evidence type="ECO:0000313" key="11">
    <source>
        <dbReference type="EMBL" id="GJJ72429.1"/>
    </source>
</evidence>
<comment type="caution">
    <text evidence="11">The sequence shown here is derived from an EMBL/GenBank/DDBJ whole genome shotgun (WGS) entry which is preliminary data.</text>
</comment>
<evidence type="ECO:0000256" key="8">
    <source>
        <dbReference type="RuleBase" id="RU361193"/>
    </source>
</evidence>
<evidence type="ECO:0000256" key="1">
    <source>
        <dbReference type="ARBA" id="ARBA00001913"/>
    </source>
</evidence>
<dbReference type="Gene3D" id="1.50.10.10">
    <property type="match status" value="1"/>
</dbReference>
<evidence type="ECO:0000256" key="3">
    <source>
        <dbReference type="ARBA" id="ARBA00007658"/>
    </source>
</evidence>
<dbReference type="InterPro" id="IPR050749">
    <property type="entry name" value="Glycosyl_Hydrolase_47"/>
</dbReference>
<organism evidence="11 12">
    <name type="scientific">Entomortierella parvispora</name>
    <dbReference type="NCBI Taxonomy" id="205924"/>
    <lineage>
        <taxon>Eukaryota</taxon>
        <taxon>Fungi</taxon>
        <taxon>Fungi incertae sedis</taxon>
        <taxon>Mucoromycota</taxon>
        <taxon>Mortierellomycotina</taxon>
        <taxon>Mortierellomycetes</taxon>
        <taxon>Mortierellales</taxon>
        <taxon>Mortierellaceae</taxon>
        <taxon>Entomortierella</taxon>
    </lineage>
</organism>
<dbReference type="GO" id="GO:0036503">
    <property type="term" value="P:ERAD pathway"/>
    <property type="evidence" value="ECO:0007669"/>
    <property type="project" value="UniProtKB-ARBA"/>
</dbReference>
<evidence type="ECO:0000256" key="10">
    <source>
        <dbReference type="SAM" id="Phobius"/>
    </source>
</evidence>
<protein>
    <recommendedName>
        <fullName evidence="8">alpha-1,2-Mannosidase</fullName>
        <ecNumber evidence="8">3.2.1.-</ecNumber>
    </recommendedName>
</protein>
<evidence type="ECO:0000256" key="6">
    <source>
        <dbReference type="PIRSR" id="PIRSR601382-1"/>
    </source>
</evidence>
<proteinExistence type="inferred from homology"/>
<comment type="pathway">
    <text evidence="2">Protein modification; protein glycosylation.</text>
</comment>
<feature type="region of interest" description="Disordered" evidence="9">
    <location>
        <begin position="1"/>
        <end position="54"/>
    </location>
</feature>
<dbReference type="Pfam" id="PF01532">
    <property type="entry name" value="Glyco_hydro_47"/>
    <property type="match status" value="1"/>
</dbReference>
<gene>
    <name evidence="11" type="ORF">EMPS_04786</name>
</gene>
<dbReference type="EMBL" id="BQFW01000006">
    <property type="protein sequence ID" value="GJJ72429.1"/>
    <property type="molecule type" value="Genomic_DNA"/>
</dbReference>
<feature type="active site" description="Proton donor" evidence="6">
    <location>
        <position position="523"/>
    </location>
</feature>